<name>A0A1N6SU95_9SPIO</name>
<accession>A0A1N6SU95</accession>
<dbReference type="Proteomes" id="UP000186400">
    <property type="component" value="Unassembled WGS sequence"/>
</dbReference>
<dbReference type="RefSeq" id="WP_076488730.1">
    <property type="nucleotide sequence ID" value="NZ_FTMS01000009.1"/>
</dbReference>
<keyword evidence="4" id="KW-1185">Reference proteome</keyword>
<dbReference type="Gene3D" id="3.30.2310.20">
    <property type="entry name" value="RelE-like"/>
    <property type="match status" value="1"/>
</dbReference>
<evidence type="ECO:0000256" key="2">
    <source>
        <dbReference type="ARBA" id="ARBA00022649"/>
    </source>
</evidence>
<protein>
    <submittedName>
        <fullName evidence="3">mRNA interferase RelE/StbE</fullName>
    </submittedName>
</protein>
<keyword evidence="2" id="KW-1277">Toxin-antitoxin system</keyword>
<evidence type="ECO:0000256" key="1">
    <source>
        <dbReference type="ARBA" id="ARBA00006226"/>
    </source>
</evidence>
<gene>
    <name evidence="3" type="ORF">SAMN05920897_1097</name>
</gene>
<dbReference type="InterPro" id="IPR035093">
    <property type="entry name" value="RelE/ParE_toxin_dom_sf"/>
</dbReference>
<dbReference type="STRING" id="159291.SAMN05920897_1097"/>
<dbReference type="PANTHER" id="PTHR35601">
    <property type="entry name" value="TOXIN RELE"/>
    <property type="match status" value="1"/>
</dbReference>
<dbReference type="AlphaFoldDB" id="A0A1N6SU95"/>
<dbReference type="SUPFAM" id="SSF143011">
    <property type="entry name" value="RelE-like"/>
    <property type="match status" value="1"/>
</dbReference>
<dbReference type="PANTHER" id="PTHR35601:SF1">
    <property type="entry name" value="TOXIN RELE"/>
    <property type="match status" value="1"/>
</dbReference>
<reference evidence="3 4" key="1">
    <citation type="submission" date="2017-01" db="EMBL/GenBank/DDBJ databases">
        <authorList>
            <person name="Mah S.A."/>
            <person name="Swanson W.J."/>
            <person name="Moy G.W."/>
            <person name="Vacquier V.D."/>
        </authorList>
    </citation>
    <scope>NUCLEOTIDE SEQUENCE [LARGE SCALE GENOMIC DNA]</scope>
    <source>
        <strain evidence="3 4">ASpG1</strain>
    </source>
</reference>
<comment type="similarity">
    <text evidence="1">Belongs to the RelE toxin family.</text>
</comment>
<dbReference type="InterPro" id="IPR007712">
    <property type="entry name" value="RelE/ParE_toxin"/>
</dbReference>
<proteinExistence type="inferred from homology"/>
<dbReference type="EMBL" id="FTMS01000009">
    <property type="protein sequence ID" value="SIQ44700.1"/>
    <property type="molecule type" value="Genomic_DNA"/>
</dbReference>
<dbReference type="Pfam" id="PF05016">
    <property type="entry name" value="ParE_toxin"/>
    <property type="match status" value="1"/>
</dbReference>
<organism evidence="3 4">
    <name type="scientific">Alkalispirochaeta americana</name>
    <dbReference type="NCBI Taxonomy" id="159291"/>
    <lineage>
        <taxon>Bacteria</taxon>
        <taxon>Pseudomonadati</taxon>
        <taxon>Spirochaetota</taxon>
        <taxon>Spirochaetia</taxon>
        <taxon>Spirochaetales</taxon>
        <taxon>Spirochaetaceae</taxon>
        <taxon>Alkalispirochaeta</taxon>
    </lineage>
</organism>
<evidence type="ECO:0000313" key="4">
    <source>
        <dbReference type="Proteomes" id="UP000186400"/>
    </source>
</evidence>
<evidence type="ECO:0000313" key="3">
    <source>
        <dbReference type="EMBL" id="SIQ44700.1"/>
    </source>
</evidence>
<sequence>MSYKKDYLTSTLEGTLLLNKYKIAETETFNKKIKNRKYEYLYKKITDYVYPILRNNPYFGPNIKKLKGEYKDIYRYRIGNFRLFYKVSDEMVIVFIIDIEARKDSYK</sequence>